<dbReference type="RefSeq" id="WP_015924807.1">
    <property type="nucleotide sequence ID" value="NC_011898.1"/>
</dbReference>
<keyword evidence="1" id="KW-1133">Transmembrane helix</keyword>
<accession>B8I0T4</accession>
<evidence type="ECO:0000256" key="1">
    <source>
        <dbReference type="SAM" id="Phobius"/>
    </source>
</evidence>
<dbReference type="EMBL" id="CP001348">
    <property type="protein sequence ID" value="ACL75659.1"/>
    <property type="molecule type" value="Genomic_DNA"/>
</dbReference>
<feature type="transmembrane region" description="Helical" evidence="1">
    <location>
        <begin position="20"/>
        <end position="39"/>
    </location>
</feature>
<dbReference type="Proteomes" id="UP000001349">
    <property type="component" value="Chromosome"/>
</dbReference>
<keyword evidence="3" id="KW-1185">Reference proteome</keyword>
<gene>
    <name evidence="2" type="ordered locus">Ccel_1305</name>
</gene>
<evidence type="ECO:0000313" key="2">
    <source>
        <dbReference type="EMBL" id="ACL75659.1"/>
    </source>
</evidence>
<keyword evidence="1" id="KW-0812">Transmembrane</keyword>
<proteinExistence type="predicted"/>
<evidence type="ECO:0000313" key="3">
    <source>
        <dbReference type="Proteomes" id="UP000001349"/>
    </source>
</evidence>
<dbReference type="OrthoDB" id="9803265at2"/>
<feature type="transmembrane region" description="Helical" evidence="1">
    <location>
        <begin position="51"/>
        <end position="81"/>
    </location>
</feature>
<evidence type="ECO:0008006" key="4">
    <source>
        <dbReference type="Google" id="ProtNLM"/>
    </source>
</evidence>
<dbReference type="Pfam" id="PF16316">
    <property type="entry name" value="DUF4956"/>
    <property type="match status" value="1"/>
</dbReference>
<keyword evidence="1" id="KW-0472">Membrane</keyword>
<reference evidence="2 3" key="1">
    <citation type="submission" date="2009-01" db="EMBL/GenBank/DDBJ databases">
        <title>Complete sequence of Clostridium cellulolyticum H10.</title>
        <authorList>
            <consortium name="US DOE Joint Genome Institute"/>
            <person name="Lucas S."/>
            <person name="Copeland A."/>
            <person name="Lapidus A."/>
            <person name="Glavina del Rio T."/>
            <person name="Dalin E."/>
            <person name="Tice H."/>
            <person name="Bruce D."/>
            <person name="Goodwin L."/>
            <person name="Pitluck S."/>
            <person name="Chertkov O."/>
            <person name="Saunders E."/>
            <person name="Brettin T."/>
            <person name="Detter J.C."/>
            <person name="Han C."/>
            <person name="Larimer F."/>
            <person name="Land M."/>
            <person name="Hauser L."/>
            <person name="Kyrpides N."/>
            <person name="Ivanova N."/>
            <person name="Zhou J."/>
            <person name="Richardson P."/>
        </authorList>
    </citation>
    <scope>NUCLEOTIDE SEQUENCE [LARGE SCALE GENOMIC DNA]</scope>
    <source>
        <strain evidence="3">ATCC 35319 / DSM 5812 / JCM 6584 / H10</strain>
    </source>
</reference>
<dbReference type="InterPro" id="IPR032531">
    <property type="entry name" value="DUF4956"/>
</dbReference>
<organism evidence="2 3">
    <name type="scientific">Ruminiclostridium cellulolyticum (strain ATCC 35319 / DSM 5812 / JCM 6584 / H10)</name>
    <name type="common">Clostridium cellulolyticum</name>
    <dbReference type="NCBI Taxonomy" id="394503"/>
    <lineage>
        <taxon>Bacteria</taxon>
        <taxon>Bacillati</taxon>
        <taxon>Bacillota</taxon>
        <taxon>Clostridia</taxon>
        <taxon>Eubacteriales</taxon>
        <taxon>Oscillospiraceae</taxon>
        <taxon>Ruminiclostridium</taxon>
    </lineage>
</organism>
<protein>
    <recommendedName>
        <fullName evidence="4">DUF4956 domain-containing protein</fullName>
    </recommendedName>
</protein>
<dbReference type="AlphaFoldDB" id="B8I0T4"/>
<dbReference type="HOGENOM" id="CLU_100966_0_1_9"/>
<name>B8I0T4_RUMCH</name>
<dbReference type="KEGG" id="cce:Ccel_1305"/>
<sequence length="221" mass="23909">MDSFLNSSFIKNATAVSGFDMFVGIIVSFIIGFFIFTVYKKTFSGVMFSSNFGLSLVGMAMITCAVILAVSSNVVLSLGMLGTLSIVRFRTALKDPFDIVFLFWAITSGIIVGAGMIPLAVVTSLLMGIVMTVFVNRKSRTTPYIIVVNCENSDIEDSVLNLIESKSAKSTVKGKTVSRTGMELTVEVQLKDGYSKFVNDIINIEGVVNAVMVSYNGEYMG</sequence>
<dbReference type="eggNOG" id="COG1285">
    <property type="taxonomic scope" value="Bacteria"/>
</dbReference>
<feature type="transmembrane region" description="Helical" evidence="1">
    <location>
        <begin position="101"/>
        <end position="134"/>
    </location>
</feature>
<dbReference type="STRING" id="394503.Ccel_1305"/>